<evidence type="ECO:0000313" key="3">
    <source>
        <dbReference type="EMBL" id="AFC25085.1"/>
    </source>
</evidence>
<dbReference type="Pfam" id="PF21544">
    <property type="entry name" value="PorZ_N_b_propeller"/>
    <property type="match status" value="1"/>
</dbReference>
<dbReference type="RefSeq" id="WP_015692700.1">
    <property type="nucleotide sequence ID" value="NC_016940.1"/>
</dbReference>
<dbReference type="eggNOG" id="COG3292">
    <property type="taxonomic scope" value="Bacteria"/>
</dbReference>
<dbReference type="InterPro" id="IPR011047">
    <property type="entry name" value="Quinoprotein_ADH-like_sf"/>
</dbReference>
<feature type="chain" id="PRO_5003603878" evidence="1">
    <location>
        <begin position="21"/>
        <end position="770"/>
    </location>
</feature>
<sequence length="770" mass="85500">MRTTFLFFLGLMLSFSFLQAQSLAPKVGIGQWESFLPYGQTKALIETPDHIYAATDYGLFSVFKASGEFVLYNKITGLSDVGISTLAYSADYQRIFIGYENGNLDILGSDGRIMNRPAIKQNANITSGRSIRHIFCDSNQVYLSTEFGLVCYEQESGEFAQTTFTSMQVYASERLGQELFMATAMGLYKVPVEGVNLQDFNNWSKLGTADGLALDFYESFALGKMNGRLYADINDTLMRYDGQNFSHLPHNGENYMYTGRSKLRMQVNAFGTRLTMATGTNYVEVLFEDERLEGYFFDGDISGNIFDALSDRSSAIWMAGGKGLYRNNADGSLSPYLPEGPYNANVSSLGVDEYGVLWATGGLIDYVSVFFDGFGAYRYEDFDWQSYRPANRAELNGIDNLSCLAISPKDRSVYMGSFLAGLVQITKEDSIYVWDKDSPNTALQEAQGDANRTRITGLAFDDDNNLWMSNHKAVQPIVVKTEEGDWKSFANPYTSEIGPIAIDRYGYKWIVQLRGNNLLVFDSGELEVDGDERYKVLTPSNSELASSKVNCVVSDRSGSIWVGTDNGVTIFSCSVFDDNCSGLRPIINPDDFNGRLLENENIRSIAVDGANRKWIASDNGVFLLDGEDYSQIYYFTEENSPLFNNRVGAIAVDPESGQVYMATESGLQGFRAEATQGSNFANKSAVRVFPNPVRPNYEGQIAISGLVEDVNVKITDARGRLVFEQKAYGGQAVWNGYDYQGQKASPGVYLVFTVNSDGTERLNTKFLIVN</sequence>
<dbReference type="HOGENOM" id="CLU_018865_0_0_10"/>
<dbReference type="InterPro" id="IPR015943">
    <property type="entry name" value="WD40/YVTN_repeat-like_dom_sf"/>
</dbReference>
<evidence type="ECO:0000259" key="2">
    <source>
        <dbReference type="Pfam" id="PF21544"/>
    </source>
</evidence>
<keyword evidence="4" id="KW-1185">Reference proteome</keyword>
<accession>H6L4A1</accession>
<name>H6L4A1_SAPGL</name>
<dbReference type="OrthoDB" id="9807410at2"/>
<evidence type="ECO:0000313" key="4">
    <source>
        <dbReference type="Proteomes" id="UP000007519"/>
    </source>
</evidence>
<dbReference type="KEGG" id="sgn:SGRA_2356"/>
<evidence type="ECO:0000256" key="1">
    <source>
        <dbReference type="SAM" id="SignalP"/>
    </source>
</evidence>
<dbReference type="STRING" id="984262.SGRA_2356"/>
<dbReference type="AlphaFoldDB" id="H6L4A1"/>
<keyword evidence="1" id="KW-0732">Signal</keyword>
<dbReference type="InterPro" id="IPR048954">
    <property type="entry name" value="PorZ_N"/>
</dbReference>
<feature type="domain" description="PorZ N-terminal beta-propeller" evidence="2">
    <location>
        <begin position="51"/>
        <end position="204"/>
    </location>
</feature>
<organism evidence="3 4">
    <name type="scientific">Saprospira grandis (strain Lewin)</name>
    <dbReference type="NCBI Taxonomy" id="984262"/>
    <lineage>
        <taxon>Bacteria</taxon>
        <taxon>Pseudomonadati</taxon>
        <taxon>Bacteroidota</taxon>
        <taxon>Saprospiria</taxon>
        <taxon>Saprospirales</taxon>
        <taxon>Saprospiraceae</taxon>
        <taxon>Saprospira</taxon>
    </lineage>
</organism>
<feature type="signal peptide" evidence="1">
    <location>
        <begin position="1"/>
        <end position="20"/>
    </location>
</feature>
<dbReference type="Pfam" id="PF07494">
    <property type="entry name" value="Reg_prop"/>
    <property type="match status" value="1"/>
</dbReference>
<dbReference type="InterPro" id="IPR011110">
    <property type="entry name" value="Reg_prop"/>
</dbReference>
<dbReference type="Proteomes" id="UP000007519">
    <property type="component" value="Chromosome"/>
</dbReference>
<dbReference type="EMBL" id="CP002831">
    <property type="protein sequence ID" value="AFC25085.1"/>
    <property type="molecule type" value="Genomic_DNA"/>
</dbReference>
<reference evidence="3 4" key="1">
    <citation type="journal article" date="2012" name="Stand. Genomic Sci.">
        <title>Complete genome sequencing and analysis of Saprospira grandis str. Lewin, a predatory marine bacterium.</title>
        <authorList>
            <person name="Saw J.H."/>
            <person name="Yuryev A."/>
            <person name="Kanbe M."/>
            <person name="Hou S."/>
            <person name="Young A.G."/>
            <person name="Aizawa S."/>
            <person name="Alam M."/>
        </authorList>
    </citation>
    <scope>NUCLEOTIDE SEQUENCE [LARGE SCALE GENOMIC DNA]</scope>
    <source>
        <strain evidence="3 4">Lewin</strain>
    </source>
</reference>
<proteinExistence type="predicted"/>
<gene>
    <name evidence="3" type="ordered locus">SGRA_2356</name>
</gene>
<protein>
    <submittedName>
        <fullName evidence="3">Two component regulator propeller domain protein</fullName>
    </submittedName>
</protein>
<dbReference type="Gene3D" id="2.130.10.10">
    <property type="entry name" value="YVTN repeat-like/Quinoprotein amine dehydrogenase"/>
    <property type="match status" value="3"/>
</dbReference>
<dbReference type="SUPFAM" id="SSF50998">
    <property type="entry name" value="Quinoprotein alcohol dehydrogenase-like"/>
    <property type="match status" value="1"/>
</dbReference>